<protein>
    <submittedName>
        <fullName evidence="1">Uncharacterized protein</fullName>
    </submittedName>
</protein>
<dbReference type="AlphaFoldDB" id="A0A565BTY9"/>
<sequence>MKNMMNNCRVGPMKRLAMKHHHGLEMTIQVLNLKMNQTVKLLNQSHQTMKKVIHNSVEKKQSSMMKKLSTMRLNPKLEKHGMKELIPKSVMKLNQSVRKKRKSTTIQQPTMEKIMNMKRLNCLMKNHGMTKLLQKIVMQ</sequence>
<accession>A0A565BTY9</accession>
<evidence type="ECO:0000313" key="1">
    <source>
        <dbReference type="EMBL" id="VVB04831.1"/>
    </source>
</evidence>
<name>A0A565BTY9_9BRAS</name>
<dbReference type="EMBL" id="CABITT030000005">
    <property type="protein sequence ID" value="VVB04831.1"/>
    <property type="molecule type" value="Genomic_DNA"/>
</dbReference>
<proteinExistence type="predicted"/>
<gene>
    <name evidence="1" type="ORF">ANE_LOCUS15275</name>
</gene>
<reference evidence="1" key="1">
    <citation type="submission" date="2019-07" db="EMBL/GenBank/DDBJ databases">
        <authorList>
            <person name="Dittberner H."/>
        </authorList>
    </citation>
    <scope>NUCLEOTIDE SEQUENCE [LARGE SCALE GENOMIC DNA]</scope>
</reference>
<dbReference type="Proteomes" id="UP000489600">
    <property type="component" value="Unassembled WGS sequence"/>
</dbReference>
<evidence type="ECO:0000313" key="2">
    <source>
        <dbReference type="Proteomes" id="UP000489600"/>
    </source>
</evidence>
<comment type="caution">
    <text evidence="1">The sequence shown here is derived from an EMBL/GenBank/DDBJ whole genome shotgun (WGS) entry which is preliminary data.</text>
</comment>
<keyword evidence="2" id="KW-1185">Reference proteome</keyword>
<organism evidence="1 2">
    <name type="scientific">Arabis nemorensis</name>
    <dbReference type="NCBI Taxonomy" id="586526"/>
    <lineage>
        <taxon>Eukaryota</taxon>
        <taxon>Viridiplantae</taxon>
        <taxon>Streptophyta</taxon>
        <taxon>Embryophyta</taxon>
        <taxon>Tracheophyta</taxon>
        <taxon>Spermatophyta</taxon>
        <taxon>Magnoliopsida</taxon>
        <taxon>eudicotyledons</taxon>
        <taxon>Gunneridae</taxon>
        <taxon>Pentapetalae</taxon>
        <taxon>rosids</taxon>
        <taxon>malvids</taxon>
        <taxon>Brassicales</taxon>
        <taxon>Brassicaceae</taxon>
        <taxon>Arabideae</taxon>
        <taxon>Arabis</taxon>
    </lineage>
</organism>